<dbReference type="AlphaFoldDB" id="A0A931CSP8"/>
<gene>
    <name evidence="2" type="ORF">H0S81_08870</name>
</gene>
<dbReference type="Proteomes" id="UP000706172">
    <property type="component" value="Unassembled WGS sequence"/>
</dbReference>
<dbReference type="EMBL" id="JACCQK010000545">
    <property type="protein sequence ID" value="MBG0780023.1"/>
    <property type="molecule type" value="Genomic_DNA"/>
</dbReference>
<feature type="transmembrane region" description="Helical" evidence="1">
    <location>
        <begin position="38"/>
        <end position="61"/>
    </location>
</feature>
<name>A0A931CSP8_9BACT</name>
<reference evidence="2" key="1">
    <citation type="submission" date="2020-07" db="EMBL/GenBank/DDBJ databases">
        <title>Severe corrosion of carbon steel in oil field produced water can be linked to methanogenic archaea containing a special type of NiFe hydrogenase.</title>
        <authorList>
            <person name="Lahme S."/>
            <person name="Mand J."/>
            <person name="Longwell J."/>
            <person name="Smith R."/>
            <person name="Enning D."/>
        </authorList>
    </citation>
    <scope>NUCLEOTIDE SEQUENCE</scope>
    <source>
        <strain evidence="2">MIC098Bin6</strain>
    </source>
</reference>
<keyword evidence="1" id="KW-0812">Transmembrane</keyword>
<evidence type="ECO:0000313" key="2">
    <source>
        <dbReference type="EMBL" id="MBG0780023.1"/>
    </source>
</evidence>
<evidence type="ECO:0000313" key="3">
    <source>
        <dbReference type="Proteomes" id="UP000706172"/>
    </source>
</evidence>
<proteinExistence type="predicted"/>
<keyword evidence="1" id="KW-0472">Membrane</keyword>
<organism evidence="2 3">
    <name type="scientific">Desulfotignum balticum</name>
    <dbReference type="NCBI Taxonomy" id="115781"/>
    <lineage>
        <taxon>Bacteria</taxon>
        <taxon>Pseudomonadati</taxon>
        <taxon>Thermodesulfobacteriota</taxon>
        <taxon>Desulfobacteria</taxon>
        <taxon>Desulfobacterales</taxon>
        <taxon>Desulfobacteraceae</taxon>
        <taxon>Desulfotignum</taxon>
    </lineage>
</organism>
<accession>A0A931CSP8</accession>
<protein>
    <submittedName>
        <fullName evidence="2">Iron transporter</fullName>
    </submittedName>
</protein>
<comment type="caution">
    <text evidence="2">The sequence shown here is derived from an EMBL/GenBank/DDBJ whole genome shotgun (WGS) entry which is preliminary data.</text>
</comment>
<feature type="non-terminal residue" evidence="2">
    <location>
        <position position="1"/>
    </location>
</feature>
<sequence>RTHAYDPEALTRLHLSIGINHAMIEDPALFLPLGIPVFWLWIPRLVTAVLVTYTFFLFTALRRSYAQRTGHKKIRHY</sequence>
<keyword evidence="1" id="KW-1133">Transmembrane helix</keyword>
<evidence type="ECO:0000256" key="1">
    <source>
        <dbReference type="SAM" id="Phobius"/>
    </source>
</evidence>